<reference evidence="1 2" key="1">
    <citation type="submission" date="2020-02" db="EMBL/GenBank/DDBJ databases">
        <title>Genomic Insights into the Phylogeny and Genetic Plasticity of the Human and Animal Enteric Pathogen Clostridium perfringens.</title>
        <authorList>
            <person name="Feng Y."/>
            <person name="Hu Y."/>
        </authorList>
    </citation>
    <scope>NUCLEOTIDE SEQUENCE [LARGE SCALE GENOMIC DNA]</scope>
    <source>
        <strain evidence="1 2">CP-40</strain>
    </source>
</reference>
<dbReference type="Proteomes" id="UP000481454">
    <property type="component" value="Unassembled WGS sequence"/>
</dbReference>
<gene>
    <name evidence="1" type="ORF">G6Z34_08105</name>
</gene>
<protein>
    <recommendedName>
        <fullName evidence="3">Nucleotidyltransferase domain-containing protein</fullName>
    </recommendedName>
</protein>
<dbReference type="AlphaFoldDB" id="A0AAP6WN82"/>
<dbReference type="RefSeq" id="WP_003459852.1">
    <property type="nucleotide sequence ID" value="NZ_CATNWX010000002.1"/>
</dbReference>
<dbReference type="EMBL" id="JAALLZ010000002">
    <property type="protein sequence ID" value="NGU30072.1"/>
    <property type="molecule type" value="Genomic_DNA"/>
</dbReference>
<sequence length="256" mass="30241">MRTYDAIQKVSKSIIEDNICDAIIVKGSIGRGEDDEYSDVDMYAIVSEEKMDEFLNNRLKYLSAYKSIIYRGYENFVGPQVVVIYEDGLHFDLYTVTKESLPKTDKIKIVYDPKEIMKEYIPEINYMDKSQCIMLFDEILYNFVEADGAYKRKNYPWATRILENSIAQSAILLRYLYDKEHGYLGLKNINRIIPNEQYLWIEEASENLNIKGYEIANKRIIAILEYFIENVEEDIKEKLNIDFLKWTKRSLKTILF</sequence>
<comment type="caution">
    <text evidence="1">The sequence shown here is derived from an EMBL/GenBank/DDBJ whole genome shotgun (WGS) entry which is preliminary data.</text>
</comment>
<dbReference type="InterPro" id="IPR043519">
    <property type="entry name" value="NT_sf"/>
</dbReference>
<evidence type="ECO:0000313" key="2">
    <source>
        <dbReference type="Proteomes" id="UP000481454"/>
    </source>
</evidence>
<proteinExistence type="predicted"/>
<dbReference type="SUPFAM" id="SSF81301">
    <property type="entry name" value="Nucleotidyltransferase"/>
    <property type="match status" value="1"/>
</dbReference>
<evidence type="ECO:0008006" key="3">
    <source>
        <dbReference type="Google" id="ProtNLM"/>
    </source>
</evidence>
<accession>A0AAP6WN82</accession>
<dbReference type="Gene3D" id="3.30.460.10">
    <property type="entry name" value="Beta Polymerase, domain 2"/>
    <property type="match status" value="1"/>
</dbReference>
<name>A0AAP6WN82_CLOPF</name>
<evidence type="ECO:0000313" key="1">
    <source>
        <dbReference type="EMBL" id="NGU30072.1"/>
    </source>
</evidence>
<organism evidence="1 2">
    <name type="scientific">Clostridium perfringens</name>
    <dbReference type="NCBI Taxonomy" id="1502"/>
    <lineage>
        <taxon>Bacteria</taxon>
        <taxon>Bacillati</taxon>
        <taxon>Bacillota</taxon>
        <taxon>Clostridia</taxon>
        <taxon>Eubacteriales</taxon>
        <taxon>Clostridiaceae</taxon>
        <taxon>Clostridium</taxon>
    </lineage>
</organism>